<feature type="domain" description="Tail spike TSP1/Gp66 N-terminal" evidence="1">
    <location>
        <begin position="247"/>
        <end position="294"/>
    </location>
</feature>
<keyword evidence="3" id="KW-1185">Reference proteome</keyword>
<dbReference type="InterPro" id="IPR040775">
    <property type="entry name" value="Tail_spike_N"/>
</dbReference>
<protein>
    <submittedName>
        <fullName evidence="2">Predicted tail fiber protein</fullName>
    </submittedName>
</protein>
<organism evidence="2 3">
    <name type="scientific">Escherichia coli O127:H6 (strain E2348/69 / EPEC)</name>
    <dbReference type="NCBI Taxonomy" id="574521"/>
    <lineage>
        <taxon>Bacteria</taxon>
        <taxon>Pseudomonadati</taxon>
        <taxon>Pseudomonadota</taxon>
        <taxon>Gammaproteobacteria</taxon>
        <taxon>Enterobacterales</taxon>
        <taxon>Enterobacteriaceae</taxon>
        <taxon>Escherichia</taxon>
    </lineage>
</organism>
<dbReference type="EMBL" id="FM180568">
    <property type="protein sequence ID" value="CAS10287.1"/>
    <property type="molecule type" value="Genomic_DNA"/>
</dbReference>
<accession>B7UGQ2</accession>
<proteinExistence type="predicted"/>
<gene>
    <name evidence="2" type="ordered locus">E2348C_2739</name>
</gene>
<reference evidence="2 3" key="1">
    <citation type="journal article" date="2009" name="J. Bacteriol.">
        <title>Complete genome sequence and comparative genome analysis of enteropathogenic Escherichia coli O127:H6 strain E2348/69.</title>
        <authorList>
            <person name="Iguchi A."/>
            <person name="Thomson N.R."/>
            <person name="Ogura Y."/>
            <person name="Saunders D."/>
            <person name="Ooka T."/>
            <person name="Henderson I.R."/>
            <person name="Harris D."/>
            <person name="Asadulghani M."/>
            <person name="Kurokawa K."/>
            <person name="Dean P."/>
            <person name="Kenny B."/>
            <person name="Quail M.A."/>
            <person name="Thurston S."/>
            <person name="Dougan G."/>
            <person name="Hayashi T."/>
            <person name="Parkhill J."/>
            <person name="Frankel G."/>
        </authorList>
    </citation>
    <scope>NUCLEOTIDE SEQUENCE [LARGE SCALE GENOMIC DNA]</scope>
    <source>
        <strain evidence="3">E2348/69 / EPEC</strain>
    </source>
</reference>
<evidence type="ECO:0000259" key="1">
    <source>
        <dbReference type="Pfam" id="PF18668"/>
    </source>
</evidence>
<dbReference type="AlphaFoldDB" id="B7UGQ2"/>
<name>B7UGQ2_ECO27</name>
<dbReference type="RefSeq" id="WP_000218894.1">
    <property type="nucleotide sequence ID" value="NC_011601.1"/>
</dbReference>
<dbReference type="Gene3D" id="2.10.10.80">
    <property type="match status" value="1"/>
</dbReference>
<dbReference type="KEGG" id="ecg:E2348C_2739"/>
<sequence length="895" mass="96645">MTVSTEVDHNDYTGNGVTTSFPYTFRIFHKSDLVVQVVDLSENITDLTLDTDYTVTGAGGYTGGNVVLSSPLANGYQISISRELPVTQETDLRNQGKFFAEVHEDAFDKLTMLIQQAISWLRLSLRKPSFIANYYDALGNYIRNLRDPSRPQDAATKNYVDGVAEGNISYADSLFKRTLRVPEDYVDQIPSNADRSNKILAFDSGGKPIAVLPESGSASDVLIELANNGDKKIGSSYGGTVYSDYQQSIFVKKAEFSSGLTISSKNDACLYADGLWYVWTGALPHTISSGEFPDVETTKWACVGLLNGYRINEVKNFIEKPGITNDSPAIKLAIYSLVRLGYGELIVTANSKVNIITEVAIPFAIDGIPVSIGIRGEGVINSLGNVPEIRFGLNSRGIVFGNVCYSLDRLVLSQYVGSENTDVISKTSNTITLVSNPFQANGGNIITWPLTDNNTAGVPVSNFCQFSTNSGAFFATGLVNNSDGSCTLTGVTGCNGTPSSEISNVTKVVRFTSRAHQLPDDTYPRTAACISLDVIENPTISNLWVLQTYRTFSFKDGNGGGEGSGLGHYGLWNDIIVDGTKEFVGGTDLSGGSIQGIEGGQFVNIHLFGTKYGFRGRRMKSCMLSNCTHYAFTGGKIFDILEFDGFSWVGGSIGWNSGSGYISNVMDCVNGDNITFTGVKFGRHHTTESGPAFKCSSRFTNFSFTGNSHESVSEGGFTDIGFFDVNEFSRSSIGENAIGFNGNGQPTLTMSTSAPDIARFAGTRFNQPVLTNAPAGIYDNEHTSGKGTFYSTSDYRDSGKILIIPDINSASPWPDDSRNIIKFGGTLSPGKTLMLPELTILNGTLLRSMVLLDLSSVNFNGQTIGIYNGPTLITTLSSQGIYEFLSVGSTYYRIK</sequence>
<dbReference type="Pfam" id="PF18668">
    <property type="entry name" value="Tail_spike_N"/>
    <property type="match status" value="1"/>
</dbReference>
<dbReference type="HOGENOM" id="CLU_323082_0_0_6"/>
<evidence type="ECO:0000313" key="2">
    <source>
        <dbReference type="EMBL" id="CAS10287.1"/>
    </source>
</evidence>
<evidence type="ECO:0000313" key="3">
    <source>
        <dbReference type="Proteomes" id="UP000008205"/>
    </source>
</evidence>
<dbReference type="Proteomes" id="UP000008205">
    <property type="component" value="Chromosome"/>
</dbReference>